<evidence type="ECO:0000313" key="2">
    <source>
        <dbReference type="EMBL" id="EAU90860.2"/>
    </source>
</evidence>
<dbReference type="HOGENOM" id="CLU_750085_0_0_1"/>
<evidence type="ECO:0000256" key="1">
    <source>
        <dbReference type="SAM" id="MobiDB-lite"/>
    </source>
</evidence>
<dbReference type="InParanoid" id="A8N821"/>
<proteinExistence type="predicted"/>
<sequence length="335" mass="36117">MFAIPQATTTNDEGAQPREGECFDCPIVLEGYKSIDFERLLLLLYPSGISGDPVALNTKEEWISVLRLATVWEMGQIRDLAISKLTLASMTPAERIRLSREYRVASWFTRGVKELADSPLFPGATPIDEIASEIGWETTARIMALISSHQMATGEKILPTTGSVKVPLTSIFCRRSECGRTPADKRSCPLNHKDLRVSATTTSSALAPPQAPSLFGTSSTTRQPAQSSTFGMSATATNQPASSSLFGATTTVSQSSFMGSTNPAPLFTFGGGSSSIKTAAGQNFPPKQTKNEDTGSRECEIHWSSLKSQIPGQVRRSIPDSTVEAMFANELKALR</sequence>
<dbReference type="STRING" id="240176.A8N821"/>
<accession>A8N821</accession>
<dbReference type="EMBL" id="AACS02000003">
    <property type="protein sequence ID" value="EAU90860.2"/>
    <property type="molecule type" value="Genomic_DNA"/>
</dbReference>
<dbReference type="VEuPathDB" id="FungiDB:CC1G_11814"/>
<evidence type="ECO:0000313" key="3">
    <source>
        <dbReference type="Proteomes" id="UP000001861"/>
    </source>
</evidence>
<feature type="compositionally biased region" description="Polar residues" evidence="1">
    <location>
        <begin position="215"/>
        <end position="244"/>
    </location>
</feature>
<dbReference type="AlphaFoldDB" id="A8N821"/>
<keyword evidence="3" id="KW-1185">Reference proteome</keyword>
<protein>
    <recommendedName>
        <fullName evidence="4">BTB domain-containing protein</fullName>
    </recommendedName>
</protein>
<dbReference type="GeneID" id="6007415"/>
<organism evidence="2 3">
    <name type="scientific">Coprinopsis cinerea (strain Okayama-7 / 130 / ATCC MYA-4618 / FGSC 9003)</name>
    <name type="common">Inky cap fungus</name>
    <name type="synonym">Hormographiella aspergillata</name>
    <dbReference type="NCBI Taxonomy" id="240176"/>
    <lineage>
        <taxon>Eukaryota</taxon>
        <taxon>Fungi</taxon>
        <taxon>Dikarya</taxon>
        <taxon>Basidiomycota</taxon>
        <taxon>Agaricomycotina</taxon>
        <taxon>Agaricomycetes</taxon>
        <taxon>Agaricomycetidae</taxon>
        <taxon>Agaricales</taxon>
        <taxon>Agaricineae</taxon>
        <taxon>Psathyrellaceae</taxon>
        <taxon>Coprinopsis</taxon>
    </lineage>
</organism>
<name>A8N821_COPC7</name>
<gene>
    <name evidence="2" type="ORF">CC1G_11814</name>
</gene>
<dbReference type="RefSeq" id="XP_001830977.2">
    <property type="nucleotide sequence ID" value="XM_001830925.2"/>
</dbReference>
<feature type="region of interest" description="Disordered" evidence="1">
    <location>
        <begin position="199"/>
        <end position="244"/>
    </location>
</feature>
<dbReference type="eggNOG" id="ENOG502R1A5">
    <property type="taxonomic scope" value="Eukaryota"/>
</dbReference>
<comment type="caution">
    <text evidence="2">The sequence shown here is derived from an EMBL/GenBank/DDBJ whole genome shotgun (WGS) entry which is preliminary data.</text>
</comment>
<dbReference type="Proteomes" id="UP000001861">
    <property type="component" value="Unassembled WGS sequence"/>
</dbReference>
<dbReference type="OrthoDB" id="2593747at2759"/>
<evidence type="ECO:0008006" key="4">
    <source>
        <dbReference type="Google" id="ProtNLM"/>
    </source>
</evidence>
<dbReference type="KEGG" id="cci:CC1G_11814"/>
<reference evidence="2 3" key="1">
    <citation type="journal article" date="2010" name="Proc. Natl. Acad. Sci. U.S.A.">
        <title>Insights into evolution of multicellular fungi from the assembled chromosomes of the mushroom Coprinopsis cinerea (Coprinus cinereus).</title>
        <authorList>
            <person name="Stajich J.E."/>
            <person name="Wilke S.K."/>
            <person name="Ahren D."/>
            <person name="Au C.H."/>
            <person name="Birren B.W."/>
            <person name="Borodovsky M."/>
            <person name="Burns C."/>
            <person name="Canback B."/>
            <person name="Casselton L.A."/>
            <person name="Cheng C.K."/>
            <person name="Deng J."/>
            <person name="Dietrich F.S."/>
            <person name="Fargo D.C."/>
            <person name="Farman M.L."/>
            <person name="Gathman A.C."/>
            <person name="Goldberg J."/>
            <person name="Guigo R."/>
            <person name="Hoegger P.J."/>
            <person name="Hooker J.B."/>
            <person name="Huggins A."/>
            <person name="James T.Y."/>
            <person name="Kamada T."/>
            <person name="Kilaru S."/>
            <person name="Kodira C."/>
            <person name="Kues U."/>
            <person name="Kupfer D."/>
            <person name="Kwan H.S."/>
            <person name="Lomsadze A."/>
            <person name="Li W."/>
            <person name="Lilly W.W."/>
            <person name="Ma L.J."/>
            <person name="Mackey A.J."/>
            <person name="Manning G."/>
            <person name="Martin F."/>
            <person name="Muraguchi H."/>
            <person name="Natvig D.O."/>
            <person name="Palmerini H."/>
            <person name="Ramesh M.A."/>
            <person name="Rehmeyer C.J."/>
            <person name="Roe B.A."/>
            <person name="Shenoy N."/>
            <person name="Stanke M."/>
            <person name="Ter-Hovhannisyan V."/>
            <person name="Tunlid A."/>
            <person name="Velagapudi R."/>
            <person name="Vision T.J."/>
            <person name="Zeng Q."/>
            <person name="Zolan M.E."/>
            <person name="Pukkila P.J."/>
        </authorList>
    </citation>
    <scope>NUCLEOTIDE SEQUENCE [LARGE SCALE GENOMIC DNA]</scope>
    <source>
        <strain evidence="3">Okayama-7 / 130 / ATCC MYA-4618 / FGSC 9003</strain>
    </source>
</reference>